<evidence type="ECO:0000256" key="1">
    <source>
        <dbReference type="ARBA" id="ARBA00009820"/>
    </source>
</evidence>
<dbReference type="Gene3D" id="2.120.10.30">
    <property type="entry name" value="TolB, C-terminal domain"/>
    <property type="match status" value="3"/>
</dbReference>
<proteinExistence type="inferred from homology"/>
<dbReference type="SUPFAM" id="SSF69304">
    <property type="entry name" value="Tricorn protease N-terminal domain"/>
    <property type="match status" value="1"/>
</dbReference>
<gene>
    <name evidence="4" type="ORF">K1X11_021590</name>
</gene>
<reference evidence="4 5" key="1">
    <citation type="submission" date="2023-12" db="EMBL/GenBank/DDBJ databases">
        <title>Description of an unclassified Opitutus bacterium of Verrucomicrobiota.</title>
        <authorList>
            <person name="Zhang D.-F."/>
        </authorList>
    </citation>
    <scope>NUCLEOTIDE SEQUENCE [LARGE SCALE GENOMIC DNA]</scope>
    <source>
        <strain evidence="4 5">WL0086</strain>
    </source>
</reference>
<evidence type="ECO:0000313" key="4">
    <source>
        <dbReference type="EMBL" id="WRQ87415.1"/>
    </source>
</evidence>
<evidence type="ECO:0000256" key="3">
    <source>
        <dbReference type="SAM" id="SignalP"/>
    </source>
</evidence>
<dbReference type="PANTHER" id="PTHR36842:SF1">
    <property type="entry name" value="PROTEIN TOLB"/>
    <property type="match status" value="1"/>
</dbReference>
<feature type="region of interest" description="Disordered" evidence="2">
    <location>
        <begin position="375"/>
        <end position="394"/>
    </location>
</feature>
<feature type="signal peptide" evidence="3">
    <location>
        <begin position="1"/>
        <end position="18"/>
    </location>
</feature>
<dbReference type="EMBL" id="CP139781">
    <property type="protein sequence ID" value="WRQ87415.1"/>
    <property type="molecule type" value="Genomic_DNA"/>
</dbReference>
<name>A0ABZ1C6Z7_9BACT</name>
<evidence type="ECO:0000313" key="5">
    <source>
        <dbReference type="Proteomes" id="UP000738431"/>
    </source>
</evidence>
<accession>A0ABZ1C6Z7</accession>
<dbReference type="InterPro" id="IPR011042">
    <property type="entry name" value="6-blade_b-propeller_TolB-like"/>
</dbReference>
<dbReference type="Proteomes" id="UP000738431">
    <property type="component" value="Chromosome"/>
</dbReference>
<dbReference type="InterPro" id="IPR011659">
    <property type="entry name" value="WD40"/>
</dbReference>
<evidence type="ECO:0000256" key="2">
    <source>
        <dbReference type="SAM" id="MobiDB-lite"/>
    </source>
</evidence>
<keyword evidence="3" id="KW-0732">Signal</keyword>
<comment type="similarity">
    <text evidence="1">Belongs to the TolB family.</text>
</comment>
<organism evidence="4 5">
    <name type="scientific">Actomonas aquatica</name>
    <dbReference type="NCBI Taxonomy" id="2866162"/>
    <lineage>
        <taxon>Bacteria</taxon>
        <taxon>Pseudomonadati</taxon>
        <taxon>Verrucomicrobiota</taxon>
        <taxon>Opitutia</taxon>
        <taxon>Opitutales</taxon>
        <taxon>Opitutaceae</taxon>
        <taxon>Actomonas</taxon>
    </lineage>
</organism>
<sequence length="394" mass="43178">MRLFSVFVLLLSSVPLFAQNRVTEFDVDVRVAVSSVPVRVSATPEALDRLANLAFEAHGHYTRDNSNPLFDIRFTAVAGTRVQVDVTRGGTRVLSRTVNGTSLRNALLKAADVAVENTGGGKGFFASQLAFISQRTGHTEVYVGDLFFGEVRQLTADRASAMSPRWSPDGSKLLYTSFHRSVASNIFEINMNTMQRTEFVRFKGTNQGARYSPDGSMVAMVLSGEGNPEIYVSNARGHRVARRTNTRSVESSPVFSPDGRQLLFTSDAMGGPQLFVMPVNGGRMSRLPTQISRYCAEPDWSRGDPNKVAFTMRIGRGFQIGLFDMATRQPAVQVSKAPQDAVEPAWLGDGRHLLYTARSANQRSIWILDTETGKSTKLSPSSLGQVSQASPIMR</sequence>
<protein>
    <submittedName>
        <fullName evidence="4">Biopolymer transporter Tol</fullName>
    </submittedName>
</protein>
<dbReference type="RefSeq" id="WP_221030421.1">
    <property type="nucleotide sequence ID" value="NZ_CP139781.1"/>
</dbReference>
<feature type="chain" id="PRO_5045624051" evidence="3">
    <location>
        <begin position="19"/>
        <end position="394"/>
    </location>
</feature>
<keyword evidence="5" id="KW-1185">Reference proteome</keyword>
<dbReference type="Pfam" id="PF07676">
    <property type="entry name" value="PD40"/>
    <property type="match status" value="3"/>
</dbReference>
<dbReference type="PANTHER" id="PTHR36842">
    <property type="entry name" value="PROTEIN TOLB HOMOLOG"/>
    <property type="match status" value="1"/>
</dbReference>